<keyword evidence="5 14" id="KW-0347">Helicase</keyword>
<dbReference type="InterPro" id="IPR014016">
    <property type="entry name" value="UvrD-like_ATP-bd"/>
</dbReference>
<dbReference type="GO" id="GO:0003677">
    <property type="term" value="F:DNA binding"/>
    <property type="evidence" value="ECO:0007669"/>
    <property type="project" value="UniProtKB-KW"/>
</dbReference>
<dbReference type="EMBL" id="AP023366">
    <property type="protein sequence ID" value="BCJ86757.1"/>
    <property type="molecule type" value="Genomic_DNA"/>
</dbReference>
<dbReference type="InterPro" id="IPR011335">
    <property type="entry name" value="Restrct_endonuc-II-like"/>
</dbReference>
<protein>
    <recommendedName>
        <fullName evidence="12">DNA 3'-5' helicase</fullName>
        <ecNumber evidence="12">5.6.2.4</ecNumber>
    </recommendedName>
</protein>
<evidence type="ECO:0000256" key="7">
    <source>
        <dbReference type="ARBA" id="ARBA00022840"/>
    </source>
</evidence>
<evidence type="ECO:0000313" key="18">
    <source>
        <dbReference type="Proteomes" id="UP000593802"/>
    </source>
</evidence>
<evidence type="ECO:0000256" key="2">
    <source>
        <dbReference type="ARBA" id="ARBA00022741"/>
    </source>
</evidence>
<dbReference type="Pfam" id="PF12705">
    <property type="entry name" value="PDDEXK_1"/>
    <property type="match status" value="1"/>
</dbReference>
<evidence type="ECO:0000256" key="13">
    <source>
        <dbReference type="ARBA" id="ARBA00048988"/>
    </source>
</evidence>
<dbReference type="Gene3D" id="3.40.50.300">
    <property type="entry name" value="P-loop containing nucleotide triphosphate hydrolases"/>
    <property type="match status" value="3"/>
</dbReference>
<dbReference type="InterPro" id="IPR011604">
    <property type="entry name" value="PDDEXK-like_dom_sf"/>
</dbReference>
<organism evidence="17 18">
    <name type="scientific">Effusibacillus dendaii</name>
    <dbReference type="NCBI Taxonomy" id="2743772"/>
    <lineage>
        <taxon>Bacteria</taxon>
        <taxon>Bacillati</taxon>
        <taxon>Bacillota</taxon>
        <taxon>Bacilli</taxon>
        <taxon>Bacillales</taxon>
        <taxon>Alicyclobacillaceae</taxon>
        <taxon>Effusibacillus</taxon>
    </lineage>
</organism>
<evidence type="ECO:0000256" key="14">
    <source>
        <dbReference type="PROSITE-ProRule" id="PRU00560"/>
    </source>
</evidence>
<evidence type="ECO:0000256" key="9">
    <source>
        <dbReference type="ARBA" id="ARBA00023204"/>
    </source>
</evidence>
<dbReference type="KEGG" id="eff:skT53_17420"/>
<keyword evidence="10" id="KW-0413">Isomerase</keyword>
<dbReference type="InterPro" id="IPR014017">
    <property type="entry name" value="DNA_helicase_UvrD-like_C"/>
</dbReference>
<keyword evidence="9" id="KW-0234">DNA repair</keyword>
<dbReference type="Gene3D" id="3.90.320.10">
    <property type="match status" value="1"/>
</dbReference>
<dbReference type="GO" id="GO:0033202">
    <property type="term" value="C:DNA helicase complex"/>
    <property type="evidence" value="ECO:0007669"/>
    <property type="project" value="TreeGrafter"/>
</dbReference>
<feature type="domain" description="UvrD-like helicase C-terminal" evidence="16">
    <location>
        <begin position="464"/>
        <end position="788"/>
    </location>
</feature>
<evidence type="ECO:0000313" key="17">
    <source>
        <dbReference type="EMBL" id="BCJ86757.1"/>
    </source>
</evidence>
<keyword evidence="3" id="KW-0227">DNA damage</keyword>
<evidence type="ECO:0000256" key="8">
    <source>
        <dbReference type="ARBA" id="ARBA00023125"/>
    </source>
</evidence>
<name>A0A7I8D9T1_9BACL</name>
<dbReference type="PROSITE" id="PS51198">
    <property type="entry name" value="UVRD_HELICASE_ATP_BIND"/>
    <property type="match status" value="1"/>
</dbReference>
<dbReference type="InterPro" id="IPR000212">
    <property type="entry name" value="DNA_helicase_UvrD/REP"/>
</dbReference>
<dbReference type="Pfam" id="PF00580">
    <property type="entry name" value="UvrD-helicase"/>
    <property type="match status" value="1"/>
</dbReference>
<dbReference type="SUPFAM" id="SSF52540">
    <property type="entry name" value="P-loop containing nucleoside triphosphate hydrolases"/>
    <property type="match status" value="1"/>
</dbReference>
<evidence type="ECO:0000256" key="5">
    <source>
        <dbReference type="ARBA" id="ARBA00022806"/>
    </source>
</evidence>
<dbReference type="RefSeq" id="WP_226375435.1">
    <property type="nucleotide sequence ID" value="NZ_AP023366.1"/>
</dbReference>
<dbReference type="Gene3D" id="3.30.160.800">
    <property type="match status" value="1"/>
</dbReference>
<keyword evidence="4 14" id="KW-0378">Hydrolase</keyword>
<dbReference type="GO" id="GO:0043138">
    <property type="term" value="F:3'-5' DNA helicase activity"/>
    <property type="evidence" value="ECO:0007669"/>
    <property type="project" value="UniProtKB-EC"/>
</dbReference>
<accession>A0A7I8D9T1</accession>
<dbReference type="InterPro" id="IPR038726">
    <property type="entry name" value="PDDEXK_AddAB-type"/>
</dbReference>
<dbReference type="SUPFAM" id="SSF52980">
    <property type="entry name" value="Restriction endonuclease-like"/>
    <property type="match status" value="1"/>
</dbReference>
<evidence type="ECO:0000256" key="4">
    <source>
        <dbReference type="ARBA" id="ARBA00022801"/>
    </source>
</evidence>
<keyword evidence="2 14" id="KW-0547">Nucleotide-binding</keyword>
<proteinExistence type="predicted"/>
<evidence type="ECO:0000256" key="12">
    <source>
        <dbReference type="ARBA" id="ARBA00034808"/>
    </source>
</evidence>
<gene>
    <name evidence="17" type="ORF">skT53_17420</name>
</gene>
<evidence type="ECO:0000259" key="15">
    <source>
        <dbReference type="PROSITE" id="PS51198"/>
    </source>
</evidence>
<dbReference type="PANTHER" id="PTHR11070:SF48">
    <property type="entry name" value="ATP-DEPENDENT HELICASE_NUCLEASE SUBUNIT A"/>
    <property type="match status" value="1"/>
</dbReference>
<dbReference type="CDD" id="cd17932">
    <property type="entry name" value="DEXQc_UvrD"/>
    <property type="match status" value="1"/>
</dbReference>
<evidence type="ECO:0000256" key="1">
    <source>
        <dbReference type="ARBA" id="ARBA00022722"/>
    </source>
</evidence>
<dbReference type="Proteomes" id="UP000593802">
    <property type="component" value="Chromosome"/>
</dbReference>
<evidence type="ECO:0000256" key="6">
    <source>
        <dbReference type="ARBA" id="ARBA00022839"/>
    </source>
</evidence>
<dbReference type="PROSITE" id="PS51217">
    <property type="entry name" value="UVRD_HELICASE_CTER"/>
    <property type="match status" value="1"/>
</dbReference>
<evidence type="ECO:0000256" key="11">
    <source>
        <dbReference type="ARBA" id="ARBA00034617"/>
    </source>
</evidence>
<evidence type="ECO:0000259" key="16">
    <source>
        <dbReference type="PROSITE" id="PS51217"/>
    </source>
</evidence>
<dbReference type="EC" id="5.6.2.4" evidence="12"/>
<comment type="catalytic activity">
    <reaction evidence="11">
        <text>Couples ATP hydrolysis with the unwinding of duplex DNA by translocating in the 3'-5' direction.</text>
        <dbReference type="EC" id="5.6.2.4"/>
    </reaction>
</comment>
<evidence type="ECO:0000256" key="3">
    <source>
        <dbReference type="ARBA" id="ARBA00022763"/>
    </source>
</evidence>
<comment type="catalytic activity">
    <reaction evidence="13">
        <text>ATP + H2O = ADP + phosphate + H(+)</text>
        <dbReference type="Rhea" id="RHEA:13065"/>
        <dbReference type="ChEBI" id="CHEBI:15377"/>
        <dbReference type="ChEBI" id="CHEBI:15378"/>
        <dbReference type="ChEBI" id="CHEBI:30616"/>
        <dbReference type="ChEBI" id="CHEBI:43474"/>
        <dbReference type="ChEBI" id="CHEBI:456216"/>
        <dbReference type="EC" id="5.6.2.4"/>
    </reaction>
</comment>
<sequence length="1282" mass="145658">MNQSSIQRIRDPKPNEQQQQAIENLSDHLLVSAGAGSGKTWVLTERYLEMLVNGAAPRQIVAITFTELAAAEMKGRIRSAVQRMIDETPDLRQKAHWRRMYNELDGAVISTIHGFCMRLLKEYPVEAAIDPTADVLSPDEADRLLLQAVIEVTEQWMRERTADIQAFYLAWGGRRGIIHSLLDAYLAMVTFDYPVSDMLRDTERMLADLRRQIPVVIEQIDRLVDTVIAPEAAAQMGGKKKPAQYVLDMAAWIDKWREKSALLREWDGTIQPEVRQTLYDLHKSMWANRGGGESVKEAHKMLKEECLPRLASLETAPDTVEQARLFGELLSAIDGRYSEAKSERHKLDFHDLERLTARMLERHPEVAEEYSRKLKYIMVDEFQDTNRLQKTIIDRIAEDDGQIRKFFVGDGKQSIYKFRGADVDIFQETETRYKRIQMTKNFRTQAGVIHYINDFFGWLMDGAEAGEVRQVRFESLDPHRNPEHQQPCVEFLVERNDAAEDAREAEADLIARRILELVKGDRVAVYKKKSGESVESPHPVRYGDIAMLFSATTQLAVYEEALQRYGIPYVVEKGRQFYKKREIADMLSWLKAIVDASDQVALAALLRSPVFALSDETLFWLAQKGAFAGETVQKSPLAQELEPQGALSKGLACVWREAASDGQRVELQALLGEQELAKTLTAFEQLGKWRTICERQPLADFMREILAESGYLQVVLAGFGGEQKYANLFKLIEMAEELQRTEGYGISEFVDYLQRMQDEGVQETEAQLGSSSLLGGAVRIMTVHASKGLEFPVVILPDLKRSLKTGDATCFIIRPGQGIGLKRAPSFDEANESKLEMQGDGLFRLLRQQEKQRELFEEHRKLYVAMTRARDYLILPVTRPRIEGPSWQKWILQHAGFDKFDDLTFGVWEKENAADRALYRIEINGEVAKMDADFSNRGKKRYQQLQERLGQRSGGRAAAATGTGIDSATAGSFGLLFPVGRLDAPQLPMISASAVMTHRTCARRFYLRYLFQLPEWRGEDTAQRLSEEEARLPDTEETLVSELPDERAEWQTAGFWPGEADQAKAAGELISQHSGRSKRVHADLRGTLVHQLFEQLRQSSQKQELIEAVLRSAGVDRQAKTELIPYLEEMADRYLQSRWFQSESFREQSFHIKIGPAIVHGFIDAIITEADGTLTVVDFKTNDIKDQQHVAELTERYTVQLQLYALAAEAVFQKTVGQAVLFFLAGNTSVPVDVSRPTLTRLRGELERLFVRFADDGKMESYPMTEQRDSCGRCGYRVLCGR</sequence>
<dbReference type="GO" id="GO:0005829">
    <property type="term" value="C:cytosol"/>
    <property type="evidence" value="ECO:0007669"/>
    <property type="project" value="TreeGrafter"/>
</dbReference>
<dbReference type="Pfam" id="PF13361">
    <property type="entry name" value="UvrD_C"/>
    <property type="match status" value="1"/>
</dbReference>
<evidence type="ECO:0000256" key="10">
    <source>
        <dbReference type="ARBA" id="ARBA00023235"/>
    </source>
</evidence>
<keyword evidence="8" id="KW-0238">DNA-binding</keyword>
<dbReference type="PANTHER" id="PTHR11070">
    <property type="entry name" value="UVRD / RECB / PCRA DNA HELICASE FAMILY MEMBER"/>
    <property type="match status" value="1"/>
</dbReference>
<dbReference type="Gene3D" id="1.10.486.10">
    <property type="entry name" value="PCRA, domain 4"/>
    <property type="match status" value="1"/>
</dbReference>
<dbReference type="GO" id="GO:0004527">
    <property type="term" value="F:exonuclease activity"/>
    <property type="evidence" value="ECO:0007669"/>
    <property type="project" value="UniProtKB-KW"/>
</dbReference>
<keyword evidence="7 14" id="KW-0067">ATP-binding</keyword>
<keyword evidence="1" id="KW-0540">Nuclease</keyword>
<reference evidence="17 18" key="1">
    <citation type="submission" date="2020-08" db="EMBL/GenBank/DDBJ databases">
        <title>Complete Genome Sequence of Effusibacillus dendaii Strain skT53, Isolated from Farmland soil.</title>
        <authorList>
            <person name="Konishi T."/>
            <person name="Kawasaki H."/>
        </authorList>
    </citation>
    <scope>NUCLEOTIDE SEQUENCE [LARGE SCALE GENOMIC DNA]</scope>
    <source>
        <strain evidence="18">skT53</strain>
    </source>
</reference>
<keyword evidence="18" id="KW-1185">Reference proteome</keyword>
<keyword evidence="6" id="KW-0269">Exonuclease</keyword>
<dbReference type="GO" id="GO:0000725">
    <property type="term" value="P:recombinational repair"/>
    <property type="evidence" value="ECO:0007669"/>
    <property type="project" value="TreeGrafter"/>
</dbReference>
<feature type="binding site" evidence="14">
    <location>
        <begin position="33"/>
        <end position="40"/>
    </location>
    <ligand>
        <name>ATP</name>
        <dbReference type="ChEBI" id="CHEBI:30616"/>
    </ligand>
</feature>
<dbReference type="GO" id="GO:0005524">
    <property type="term" value="F:ATP binding"/>
    <property type="evidence" value="ECO:0007669"/>
    <property type="project" value="UniProtKB-UniRule"/>
</dbReference>
<feature type="domain" description="UvrD-like helicase ATP-binding" evidence="15">
    <location>
        <begin position="12"/>
        <end position="445"/>
    </location>
</feature>
<dbReference type="InterPro" id="IPR027417">
    <property type="entry name" value="P-loop_NTPase"/>
</dbReference>